<evidence type="ECO:0000313" key="3">
    <source>
        <dbReference type="Proteomes" id="UP001259832"/>
    </source>
</evidence>
<accession>A0AAD9LAA7</accession>
<feature type="region of interest" description="Disordered" evidence="1">
    <location>
        <begin position="76"/>
        <end position="131"/>
    </location>
</feature>
<feature type="compositionally biased region" description="Basic and acidic residues" evidence="1">
    <location>
        <begin position="101"/>
        <end position="131"/>
    </location>
</feature>
<organism evidence="2 3">
    <name type="scientific">Phytophthora citrophthora</name>
    <dbReference type="NCBI Taxonomy" id="4793"/>
    <lineage>
        <taxon>Eukaryota</taxon>
        <taxon>Sar</taxon>
        <taxon>Stramenopiles</taxon>
        <taxon>Oomycota</taxon>
        <taxon>Peronosporomycetes</taxon>
        <taxon>Peronosporales</taxon>
        <taxon>Peronosporaceae</taxon>
        <taxon>Phytophthora</taxon>
    </lineage>
</organism>
<dbReference type="EMBL" id="JASMQC010000053">
    <property type="protein sequence ID" value="KAK1929061.1"/>
    <property type="molecule type" value="Genomic_DNA"/>
</dbReference>
<keyword evidence="3" id="KW-1185">Reference proteome</keyword>
<dbReference type="Proteomes" id="UP001259832">
    <property type="component" value="Unassembled WGS sequence"/>
</dbReference>
<name>A0AAD9LAA7_9STRA</name>
<evidence type="ECO:0000313" key="2">
    <source>
        <dbReference type="EMBL" id="KAK1929061.1"/>
    </source>
</evidence>
<proteinExistence type="predicted"/>
<evidence type="ECO:0000256" key="1">
    <source>
        <dbReference type="SAM" id="MobiDB-lite"/>
    </source>
</evidence>
<gene>
    <name evidence="2" type="ORF">P3T76_015501</name>
</gene>
<feature type="compositionally biased region" description="Low complexity" evidence="1">
    <location>
        <begin position="35"/>
        <end position="49"/>
    </location>
</feature>
<comment type="caution">
    <text evidence="2">The sequence shown here is derived from an EMBL/GenBank/DDBJ whole genome shotgun (WGS) entry which is preliminary data.</text>
</comment>
<sequence length="164" mass="17095">MTLVGVTVSLSSLGQAEKYPTSASSHSGFASVKASVSSDIGSDSSSESVRMTLGPSGAVMLEAREIKEEKPLVDAAVAPGSKSTQSGSHAVALQHSFLKNQSEEKSRKQPKVREASDVEMESMRSFHPSPHEYDLDDLSIDVLRRAVVASAEAAASSGSAATIS</sequence>
<feature type="region of interest" description="Disordered" evidence="1">
    <location>
        <begin position="15"/>
        <end position="52"/>
    </location>
</feature>
<protein>
    <submittedName>
        <fullName evidence="2">Uncharacterized protein</fullName>
    </submittedName>
</protein>
<reference evidence="2" key="1">
    <citation type="submission" date="2023-08" db="EMBL/GenBank/DDBJ databases">
        <title>Reference Genome Resource for the Citrus Pathogen Phytophthora citrophthora.</title>
        <authorList>
            <person name="Moller H."/>
            <person name="Coetzee B."/>
            <person name="Rose L.J."/>
            <person name="Van Niekerk J.M."/>
        </authorList>
    </citation>
    <scope>NUCLEOTIDE SEQUENCE</scope>
    <source>
        <strain evidence="2">STE-U-9442</strain>
    </source>
</reference>
<dbReference type="AlphaFoldDB" id="A0AAD9LAA7"/>